<reference evidence="1 2" key="1">
    <citation type="submission" date="2019-03" db="EMBL/GenBank/DDBJ databases">
        <authorList>
            <consortium name="Pathogen Informatics"/>
        </authorList>
    </citation>
    <scope>NUCLEOTIDE SEQUENCE [LARGE SCALE GENOMIC DNA]</scope>
    <source>
        <strain evidence="1 2">NCTC12993</strain>
    </source>
</reference>
<evidence type="ECO:0000313" key="1">
    <source>
        <dbReference type="EMBL" id="VFS66637.1"/>
    </source>
</evidence>
<keyword evidence="2" id="KW-1185">Reference proteome</keyword>
<dbReference type="Proteomes" id="UP000401081">
    <property type="component" value="Unassembled WGS sequence"/>
</dbReference>
<gene>
    <name evidence="1" type="ORF">NCTC12993_03576</name>
</gene>
<name>A0A485AYL3_KLUCR</name>
<dbReference type="AlphaFoldDB" id="A0A485AYL3"/>
<evidence type="ECO:0000313" key="2">
    <source>
        <dbReference type="Proteomes" id="UP000401081"/>
    </source>
</evidence>
<sequence>MILAYAMYDSNNLNVALDGSMEFPIKLDGNGDGHILMSAPR</sequence>
<protein>
    <submittedName>
        <fullName evidence="1">Uncharacterized protein</fullName>
    </submittedName>
</protein>
<dbReference type="EMBL" id="CAADJD010000019">
    <property type="protein sequence ID" value="VFS66637.1"/>
    <property type="molecule type" value="Genomic_DNA"/>
</dbReference>
<proteinExistence type="predicted"/>
<accession>A0A485AYL3</accession>
<organism evidence="1 2">
    <name type="scientific">Kluyvera cryocrescens</name>
    <name type="common">Kluyvera citrophila</name>
    <dbReference type="NCBI Taxonomy" id="580"/>
    <lineage>
        <taxon>Bacteria</taxon>
        <taxon>Pseudomonadati</taxon>
        <taxon>Pseudomonadota</taxon>
        <taxon>Gammaproteobacteria</taxon>
        <taxon>Enterobacterales</taxon>
        <taxon>Enterobacteriaceae</taxon>
        <taxon>Kluyvera</taxon>
    </lineage>
</organism>